<evidence type="ECO:0000313" key="5">
    <source>
        <dbReference type="Proteomes" id="UP000194236"/>
    </source>
</evidence>
<dbReference type="PROSITE" id="PS51117">
    <property type="entry name" value="LAMININ_NTER"/>
    <property type="match status" value="1"/>
</dbReference>
<dbReference type="InterPro" id="IPR008979">
    <property type="entry name" value="Galactose-bd-like_sf"/>
</dbReference>
<dbReference type="AlphaFoldDB" id="A0A1Y3BCL2"/>
<feature type="domain" description="Laminin N-terminal" evidence="3">
    <location>
        <begin position="50"/>
        <end position="236"/>
    </location>
</feature>
<organism evidence="4 5">
    <name type="scientific">Euroglyphus maynei</name>
    <name type="common">Mayne's house dust mite</name>
    <dbReference type="NCBI Taxonomy" id="6958"/>
    <lineage>
        <taxon>Eukaryota</taxon>
        <taxon>Metazoa</taxon>
        <taxon>Ecdysozoa</taxon>
        <taxon>Arthropoda</taxon>
        <taxon>Chelicerata</taxon>
        <taxon>Arachnida</taxon>
        <taxon>Acari</taxon>
        <taxon>Acariformes</taxon>
        <taxon>Sarcoptiformes</taxon>
        <taxon>Astigmata</taxon>
        <taxon>Psoroptidia</taxon>
        <taxon>Analgoidea</taxon>
        <taxon>Pyroglyphidae</taxon>
        <taxon>Pyroglyphinae</taxon>
        <taxon>Euroglyphus</taxon>
    </lineage>
</organism>
<accession>A0A1Y3BCL2</accession>
<sequence length="236" mass="27539">MKPSSLTKRQNYLDFYPPYSNYDIDDDNNHFGIYNKYIPDDYNLPEYIEHVKGLFPNLINLAADAIISVNATCGETGPEYYCQLVSHNINTTDCNVCDASNPDYSKRHPIKNAIDGTENWWQSPSLKNGKRYEWITININLRQVYEIAYVIIKSAISPLPSNWILERSIDGINYYPWQYFAQTDTECWERYRVRPSIGKLRYRTDDEVICTSMYSKNNAVGHEEVKILNKFKLNVS</sequence>
<dbReference type="EMBL" id="MUJZ01030217">
    <property type="protein sequence ID" value="OTF77937.1"/>
    <property type="molecule type" value="Genomic_DNA"/>
</dbReference>
<name>A0A1Y3BCL2_EURMA</name>
<proteinExistence type="predicted"/>
<gene>
    <name evidence="4" type="ORF">BLA29_007966</name>
</gene>
<reference evidence="4 5" key="1">
    <citation type="submission" date="2017-03" db="EMBL/GenBank/DDBJ databases">
        <title>Genome Survey of Euroglyphus maynei.</title>
        <authorList>
            <person name="Arlian L.G."/>
            <person name="Morgan M.S."/>
            <person name="Rider S.D."/>
        </authorList>
    </citation>
    <scope>NUCLEOTIDE SEQUENCE [LARGE SCALE GENOMIC DNA]</scope>
    <source>
        <strain evidence="4">Arlian Lab</strain>
        <tissue evidence="4">Whole body</tissue>
    </source>
</reference>
<dbReference type="SUPFAM" id="SSF49785">
    <property type="entry name" value="Galactose-binding domain-like"/>
    <property type="match status" value="1"/>
</dbReference>
<evidence type="ECO:0000256" key="1">
    <source>
        <dbReference type="ARBA" id="ARBA00023157"/>
    </source>
</evidence>
<dbReference type="PANTHER" id="PTHR10574:SF436">
    <property type="entry name" value="LAMININ SUBUNIT ALPHA-2"/>
    <property type="match status" value="1"/>
</dbReference>
<dbReference type="GO" id="GO:0005201">
    <property type="term" value="F:extracellular matrix structural constituent"/>
    <property type="evidence" value="ECO:0007669"/>
    <property type="project" value="TreeGrafter"/>
</dbReference>
<dbReference type="OrthoDB" id="6426158at2759"/>
<protein>
    <recommendedName>
        <fullName evidence="3">Laminin N-terminal domain-containing protein</fullName>
    </recommendedName>
</protein>
<dbReference type="Proteomes" id="UP000194236">
    <property type="component" value="Unassembled WGS sequence"/>
</dbReference>
<dbReference type="Gene3D" id="2.60.120.260">
    <property type="entry name" value="Galactose-binding domain-like"/>
    <property type="match status" value="1"/>
</dbReference>
<dbReference type="SMART" id="SM00136">
    <property type="entry name" value="LamNT"/>
    <property type="match status" value="1"/>
</dbReference>
<dbReference type="GO" id="GO:0009887">
    <property type="term" value="P:animal organ morphogenesis"/>
    <property type="evidence" value="ECO:0007669"/>
    <property type="project" value="TreeGrafter"/>
</dbReference>
<dbReference type="PANTHER" id="PTHR10574">
    <property type="entry name" value="NETRIN/LAMININ-RELATED"/>
    <property type="match status" value="1"/>
</dbReference>
<dbReference type="GO" id="GO:0005604">
    <property type="term" value="C:basement membrane"/>
    <property type="evidence" value="ECO:0007669"/>
    <property type="project" value="TreeGrafter"/>
</dbReference>
<dbReference type="GO" id="GO:0007411">
    <property type="term" value="P:axon guidance"/>
    <property type="evidence" value="ECO:0007669"/>
    <property type="project" value="TreeGrafter"/>
</dbReference>
<evidence type="ECO:0000259" key="3">
    <source>
        <dbReference type="PROSITE" id="PS51117"/>
    </source>
</evidence>
<comment type="caution">
    <text evidence="4">The sequence shown here is derived from an EMBL/GenBank/DDBJ whole genome shotgun (WGS) entry which is preliminary data.</text>
</comment>
<dbReference type="InterPro" id="IPR050440">
    <property type="entry name" value="Laminin/Netrin_ECM"/>
</dbReference>
<evidence type="ECO:0000256" key="2">
    <source>
        <dbReference type="ARBA" id="ARBA00023292"/>
    </source>
</evidence>
<dbReference type="InterPro" id="IPR008211">
    <property type="entry name" value="Laminin_N"/>
</dbReference>
<keyword evidence="5" id="KW-1185">Reference proteome</keyword>
<evidence type="ECO:0000313" key="4">
    <source>
        <dbReference type="EMBL" id="OTF77937.1"/>
    </source>
</evidence>
<dbReference type="GO" id="GO:0009888">
    <property type="term" value="P:tissue development"/>
    <property type="evidence" value="ECO:0007669"/>
    <property type="project" value="TreeGrafter"/>
</dbReference>
<keyword evidence="1" id="KW-1015">Disulfide bond</keyword>
<keyword evidence="2" id="KW-0424">Laminin EGF-like domain</keyword>
<dbReference type="Pfam" id="PF00055">
    <property type="entry name" value="Laminin_N"/>
    <property type="match status" value="1"/>
</dbReference>